<reference evidence="2 3" key="1">
    <citation type="submission" date="2014-09" db="EMBL/GenBank/DDBJ databases">
        <title>Using Illumina technology Improving SMRT sequencing Genome Assembly by RASTools.</title>
        <authorList>
            <person name="Zhou Y."/>
            <person name="Ma T."/>
            <person name="Liu T."/>
        </authorList>
    </citation>
    <scope>NUCLEOTIDE SEQUENCE [LARGE SCALE GENOMIC DNA]</scope>
    <source>
        <strain evidence="2 3">ATCC 55669</strain>
        <plasmid evidence="3">Plasmid STP1</plasmid>
    </source>
</reference>
<sequence length="305" mass="32551">MTAPAPLAVLDACYRTHVGAGAPYALVDFPDHANVGDSAIWLGELAMLRHITGCGPVYVSTWHDFDADAFRRACPSGTLFLHGGGNLGDIWPHHQHFREHLLATVRDRPVVQLPQSIHFRDPARAGRFAALAAEHPDFTLYVRDARSHAFATARIACPVDLVPDSAIALGAQPRGAAEVALLMLLRSDDERRDHGGAPAAPARVVDWLDDDPDLPAGTGVAAREAQAQARVARGLRLLAQGEVIVTDRLHGHILADLLGIPHVVLDNDYGKIAAYAAAWPAATPVATAATMAEAHVLAERLRDAG</sequence>
<keyword evidence="3" id="KW-1185">Reference proteome</keyword>
<dbReference type="eggNOG" id="COG5039">
    <property type="taxonomic scope" value="Bacteria"/>
</dbReference>
<dbReference type="InterPro" id="IPR007345">
    <property type="entry name" value="Polysacch_pyruvyl_Trfase"/>
</dbReference>
<geneLocation type="plasmid" evidence="2 3">
    <name>STP1</name>
</geneLocation>
<dbReference type="Pfam" id="PF04230">
    <property type="entry name" value="PS_pyruv_trans"/>
    <property type="match status" value="1"/>
</dbReference>
<proteinExistence type="predicted"/>
<evidence type="ECO:0000313" key="2">
    <source>
        <dbReference type="EMBL" id="AIT08452.1"/>
    </source>
</evidence>
<evidence type="ECO:0000259" key="1">
    <source>
        <dbReference type="Pfam" id="PF04230"/>
    </source>
</evidence>
<feature type="domain" description="Polysaccharide pyruvyl transferase" evidence="1">
    <location>
        <begin position="34"/>
        <end position="269"/>
    </location>
</feature>
<accession>A0A097ELK7</accession>
<gene>
    <name evidence="2" type="ORF">MC45_18250</name>
</gene>
<protein>
    <submittedName>
        <fullName evidence="2">Exopolysaccharide biosynthesis protein</fullName>
    </submittedName>
</protein>
<dbReference type="HOGENOM" id="CLU_045699_0_0_5"/>
<dbReference type="AlphaFoldDB" id="A0A097ELK7"/>
<dbReference type="EMBL" id="CP009572">
    <property type="protein sequence ID" value="AIT08452.1"/>
    <property type="molecule type" value="Genomic_DNA"/>
</dbReference>
<keyword evidence="2" id="KW-0614">Plasmid</keyword>
<dbReference type="Proteomes" id="UP000033200">
    <property type="component" value="Plasmid STP1"/>
</dbReference>
<evidence type="ECO:0000313" key="3">
    <source>
        <dbReference type="Proteomes" id="UP000033200"/>
    </source>
</evidence>
<name>A0A097ELK7_9SPHN</name>
<dbReference type="RefSeq" id="WP_041394163.1">
    <property type="nucleotide sequence ID" value="NZ_CP009572.1"/>
</dbReference>
<organism evidence="2 3">
    <name type="scientific">Sphingomonas taxi</name>
    <dbReference type="NCBI Taxonomy" id="1549858"/>
    <lineage>
        <taxon>Bacteria</taxon>
        <taxon>Pseudomonadati</taxon>
        <taxon>Pseudomonadota</taxon>
        <taxon>Alphaproteobacteria</taxon>
        <taxon>Sphingomonadales</taxon>
        <taxon>Sphingomonadaceae</taxon>
        <taxon>Sphingomonas</taxon>
    </lineage>
</organism>
<dbReference type="KEGG" id="stax:MC45_18250"/>